<evidence type="ECO:0000313" key="6">
    <source>
        <dbReference type="Proteomes" id="UP000308724"/>
    </source>
</evidence>
<feature type="compositionally biased region" description="Low complexity" evidence="2">
    <location>
        <begin position="12"/>
        <end position="28"/>
    </location>
</feature>
<evidence type="ECO:0000313" key="5">
    <source>
        <dbReference type="EMBL" id="TIA29894.1"/>
    </source>
</evidence>
<evidence type="ECO:0000256" key="1">
    <source>
        <dbReference type="SAM" id="Coils"/>
    </source>
</evidence>
<dbReference type="EMBL" id="QZBZ01000398">
    <property type="protein sequence ID" value="TIA29894.1"/>
    <property type="molecule type" value="Genomic_DNA"/>
</dbReference>
<feature type="compositionally biased region" description="Basic and acidic residues" evidence="2">
    <location>
        <begin position="471"/>
        <end position="488"/>
    </location>
</feature>
<feature type="compositionally biased region" description="Polar residues" evidence="2">
    <location>
        <begin position="1"/>
        <end position="11"/>
    </location>
</feature>
<dbReference type="Proteomes" id="UP000308724">
    <property type="component" value="Unassembled WGS sequence"/>
</dbReference>
<feature type="compositionally biased region" description="Basic and acidic residues" evidence="2">
    <location>
        <begin position="1243"/>
        <end position="1270"/>
    </location>
</feature>
<sequence length="1270" mass="142190">MLSNTSTGTKPSHSALPSLSPVSSTSSTTRVATMFMENGTSDASLAEAPESLRELSIAPSTSVDHFESYPASSRKMPPISSKPGHATSPMSSPAKIAAFPLTPVSANFRGIAALFSSRRHSSAHNTPIGYAQTPGQPFIKNEPMPASPYHLPYASVPHIQGSQTPQASPRPEGLYFATSHSSVQYSSINGNGHLRTANTDSEIKVESPLPPPLPAQLIEDHHMGVTGRISSAEDVDHNDVDFQYAPPSIHLQTLAKEVSTKKLEAGIRVGVQLLARLAQAFERVRETDDIRHWLQQIELVRQEATDARTVIGVVGNTGAGKSSVIHAILDEERLVPTNCMRACTAVVTEISWNASDDENDKYRAEIEFIKPAEWETELRILFQEVIDGSGGISREVSNPDSQAGIAYAKIRAVYWCLTKDDLIRSSTEELMTDHTVRGLLGTTEHVRDRHCDTFYKTVQHYVDSKEKLELTKESKNEEEDNSKGTGDKNKKKKKETRKREQEFWPLIKVIRLYVKADALSTGAVLVDLPGSADSNAARAAVAEEYTKQCTGLWIVSPINRAVDDKAAKHLLGSTFRRQLKYDGTYSAVTFICSKTDDISNTEATDSLSLADEIEELDDQLILIEHQRRETDKEARKLEDQKMALRNTMDNCDDVIEEWEALEEKLIDGKTVYPPVVKTRKRKRSLSSTGSGDEDEDRYSDESSNKSQSPDRGPSLTAEDIETKIQELKDQKKEARLGRTEIEAEIKELKTKIKDFKAEVRSIEDNRSRICISARNQYSKSAIQVDFAAGIKELDEETAEEENPDFDPGEELRDYEKVARDLPVYCVSSRAYQKLSGRLAKDNAVRSFTDVEQTEVPALRLHCKKLTENVRSIKSRRFLTLLGQLRTSLSLWSSNDSSGAKETDQQKDTEQRYLFLELKDLEKALEKGVNDTVTEIKETMNENIFENYETAINAAANAALLTSEGWSAHQSLGGLYWATYKAVVRRRGVFTGKGGLSDFNAQLTEPIYKHLANGWEQAFQRRLPLVLSACAKGFSNTMRAFHKAIEVHSFPHRGDPRLDLLAQQLTNYEAVFNDLGSKMLDLINERQRDINREFTPNICNAMLIVYNLCIDESGPGQYNRMKNHMADHVTAQKDTIFRDATQVVRTMIMDLIKDVEEHMANHTDQLFAGMRRDYLQVLDNICVEGIRMPKWERSLRGTIEDIIRQSEENFEAILEGREIVVLEDKVSAGALEVGDIGTDDEDADQKKKMEIEEDFSRGISGEDLHMDDAHA</sequence>
<feature type="region of interest" description="Disordered" evidence="2">
    <location>
        <begin position="471"/>
        <end position="496"/>
    </location>
</feature>
<keyword evidence="1" id="KW-0175">Coiled coil</keyword>
<dbReference type="Pfam" id="PF00350">
    <property type="entry name" value="Dynamin_N"/>
    <property type="match status" value="1"/>
</dbReference>
<feature type="region of interest" description="Disordered" evidence="2">
    <location>
        <begin position="1"/>
        <end position="28"/>
    </location>
</feature>
<dbReference type="InterPro" id="IPR045063">
    <property type="entry name" value="Dynamin_N"/>
</dbReference>
<proteinExistence type="predicted"/>
<dbReference type="AlphaFoldDB" id="A0A4T0BDG4"/>
<evidence type="ECO:0000256" key="2">
    <source>
        <dbReference type="SAM" id="MobiDB-lite"/>
    </source>
</evidence>
<organism evidence="5 6">
    <name type="scientific">Aureobasidium pullulans</name>
    <name type="common">Black yeast</name>
    <name type="synonym">Pullularia pullulans</name>
    <dbReference type="NCBI Taxonomy" id="5580"/>
    <lineage>
        <taxon>Eukaryota</taxon>
        <taxon>Fungi</taxon>
        <taxon>Dikarya</taxon>
        <taxon>Ascomycota</taxon>
        <taxon>Pezizomycotina</taxon>
        <taxon>Dothideomycetes</taxon>
        <taxon>Dothideomycetidae</taxon>
        <taxon>Dothideales</taxon>
        <taxon>Saccotheciaceae</taxon>
        <taxon>Aureobasidium</taxon>
    </lineage>
</organism>
<dbReference type="Gene3D" id="3.40.50.300">
    <property type="entry name" value="P-loop containing nucleotide triphosphate hydrolases"/>
    <property type="match status" value="1"/>
</dbReference>
<reference evidence="5 6" key="1">
    <citation type="submission" date="2018-10" db="EMBL/GenBank/DDBJ databases">
        <title>Fifty Aureobasidium pullulans genomes reveal a recombining polyextremotolerant generalist.</title>
        <authorList>
            <person name="Gostincar C."/>
            <person name="Turk M."/>
            <person name="Zajc J."/>
            <person name="Gunde-Cimerman N."/>
        </authorList>
    </citation>
    <scope>NUCLEOTIDE SEQUENCE [LARGE SCALE GENOMIC DNA]</scope>
    <source>
        <strain evidence="5 6">EXF-1645</strain>
    </source>
</reference>
<dbReference type="InterPro" id="IPR056024">
    <property type="entry name" value="DUF7605"/>
</dbReference>
<feature type="domain" description="DUF7605" evidence="4">
    <location>
        <begin position="967"/>
        <end position="1131"/>
    </location>
</feature>
<feature type="region of interest" description="Disordered" evidence="2">
    <location>
        <begin position="679"/>
        <end position="718"/>
    </location>
</feature>
<evidence type="ECO:0000259" key="4">
    <source>
        <dbReference type="Pfam" id="PF24564"/>
    </source>
</evidence>
<dbReference type="PANTHER" id="PTHR36681:SF3">
    <property type="entry name" value="NUCLEAR GTPASE, GERMINAL CENTER-ASSOCIATED, TANDEM DUPLICATE 3"/>
    <property type="match status" value="1"/>
</dbReference>
<name>A0A4T0BDG4_AURPU</name>
<feature type="domain" description="Dynamin N-terminal" evidence="3">
    <location>
        <begin position="311"/>
        <end position="569"/>
    </location>
</feature>
<feature type="region of interest" description="Disordered" evidence="2">
    <location>
        <begin position="66"/>
        <end position="91"/>
    </location>
</feature>
<evidence type="ECO:0008006" key="7">
    <source>
        <dbReference type="Google" id="ProtNLM"/>
    </source>
</evidence>
<dbReference type="Pfam" id="PF24564">
    <property type="entry name" value="DUF7605"/>
    <property type="match status" value="1"/>
</dbReference>
<evidence type="ECO:0000259" key="3">
    <source>
        <dbReference type="Pfam" id="PF00350"/>
    </source>
</evidence>
<feature type="region of interest" description="Disordered" evidence="2">
    <location>
        <begin position="1234"/>
        <end position="1270"/>
    </location>
</feature>
<comment type="caution">
    <text evidence="5">The sequence shown here is derived from an EMBL/GenBank/DDBJ whole genome shotgun (WGS) entry which is preliminary data.</text>
</comment>
<gene>
    <name evidence="5" type="ORF">D6C78_09943</name>
</gene>
<accession>A0A4T0BDG4</accession>
<dbReference type="SUPFAM" id="SSF52540">
    <property type="entry name" value="P-loop containing nucleoside triphosphate hydrolases"/>
    <property type="match status" value="1"/>
</dbReference>
<feature type="coiled-coil region" evidence="1">
    <location>
        <begin position="613"/>
        <end position="664"/>
    </location>
</feature>
<dbReference type="InterPro" id="IPR027417">
    <property type="entry name" value="P-loop_NTPase"/>
</dbReference>
<dbReference type="PANTHER" id="PTHR36681">
    <property type="entry name" value="NUCLEAR GTPASE, GERMINAL CENTER-ASSOCIATED, TANDEM DUPLICATE 3"/>
    <property type="match status" value="1"/>
</dbReference>
<protein>
    <recommendedName>
        <fullName evidence="7">Nuclear GTPase SLIP-GC</fullName>
    </recommendedName>
</protein>